<comment type="catalytic activity">
    <reaction evidence="21">
        <text>lanosterol + NADPH + H(+) = 24,25-dihydrolanosterol + NADP(+)</text>
        <dbReference type="Rhea" id="RHEA:33919"/>
        <dbReference type="ChEBI" id="CHEBI:15378"/>
        <dbReference type="ChEBI" id="CHEBI:16521"/>
        <dbReference type="ChEBI" id="CHEBI:28113"/>
        <dbReference type="ChEBI" id="CHEBI:57783"/>
        <dbReference type="ChEBI" id="CHEBI:58349"/>
    </reaction>
    <physiologicalReaction direction="left-to-right" evidence="21">
        <dbReference type="Rhea" id="RHEA:33920"/>
    </physiologicalReaction>
</comment>
<feature type="domain" description="FAD-binding PCMH-type" evidence="27">
    <location>
        <begin position="51"/>
        <end position="234"/>
    </location>
</feature>
<gene>
    <name evidence="28" type="ORF">SDRG_02493</name>
</gene>
<evidence type="ECO:0000256" key="13">
    <source>
        <dbReference type="ARBA" id="ARBA00022857"/>
    </source>
</evidence>
<dbReference type="Pfam" id="PF01565">
    <property type="entry name" value="FAD_binding_4"/>
    <property type="match status" value="1"/>
</dbReference>
<evidence type="ECO:0000256" key="10">
    <source>
        <dbReference type="ARBA" id="ARBA00022729"/>
    </source>
</evidence>
<keyword evidence="8" id="KW-0285">Flavoprotein</keyword>
<organism evidence="28 29">
    <name type="scientific">Saprolegnia diclina (strain VS20)</name>
    <dbReference type="NCBI Taxonomy" id="1156394"/>
    <lineage>
        <taxon>Eukaryota</taxon>
        <taxon>Sar</taxon>
        <taxon>Stramenopiles</taxon>
        <taxon>Oomycota</taxon>
        <taxon>Saprolegniomycetes</taxon>
        <taxon>Saprolegniales</taxon>
        <taxon>Saprolegniaceae</taxon>
        <taxon>Saprolegnia</taxon>
    </lineage>
</organism>
<dbReference type="EC" id="1.3.1.72" evidence="4"/>
<name>T0SCN5_SAPDV</name>
<dbReference type="InterPro" id="IPR016169">
    <property type="entry name" value="FAD-bd_PCMH_sub2"/>
</dbReference>
<evidence type="ECO:0000259" key="27">
    <source>
        <dbReference type="PROSITE" id="PS51387"/>
    </source>
</evidence>
<comment type="catalytic activity">
    <reaction evidence="22">
        <text>5alpha-cholest-8-en-3beta-ol + NADP(+) = zymosterol + NADPH + H(+)</text>
        <dbReference type="Rhea" id="RHEA:36399"/>
        <dbReference type="ChEBI" id="CHEBI:15378"/>
        <dbReference type="ChEBI" id="CHEBI:16608"/>
        <dbReference type="ChEBI" id="CHEBI:18252"/>
        <dbReference type="ChEBI" id="CHEBI:57783"/>
        <dbReference type="ChEBI" id="CHEBI:58349"/>
        <dbReference type="EC" id="1.3.1.72"/>
    </reaction>
    <physiologicalReaction direction="right-to-left" evidence="22">
        <dbReference type="Rhea" id="RHEA:36401"/>
    </physiologicalReaction>
</comment>
<keyword evidence="6" id="KW-0444">Lipid biosynthesis</keyword>
<evidence type="ECO:0000256" key="20">
    <source>
        <dbReference type="ARBA" id="ARBA00023221"/>
    </source>
</evidence>
<dbReference type="GO" id="GO:0000246">
    <property type="term" value="F:Delta24(24-1) sterol reductase activity"/>
    <property type="evidence" value="ECO:0007669"/>
    <property type="project" value="TreeGrafter"/>
</dbReference>
<keyword evidence="7" id="KW-0153">Cholesterol metabolism</keyword>
<dbReference type="AlphaFoldDB" id="T0SCN5"/>
<keyword evidence="10" id="KW-0732">Signal</keyword>
<dbReference type="InterPro" id="IPR016166">
    <property type="entry name" value="FAD-bd_PCMH"/>
</dbReference>
<evidence type="ECO:0000256" key="14">
    <source>
        <dbReference type="ARBA" id="ARBA00022989"/>
    </source>
</evidence>
<dbReference type="GO" id="GO:0005789">
    <property type="term" value="C:endoplasmic reticulum membrane"/>
    <property type="evidence" value="ECO:0007669"/>
    <property type="project" value="UniProtKB-SubCell"/>
</dbReference>
<evidence type="ECO:0000256" key="21">
    <source>
        <dbReference type="ARBA" id="ARBA00051033"/>
    </source>
</evidence>
<dbReference type="InterPro" id="IPR040165">
    <property type="entry name" value="Diminuto-like"/>
</dbReference>
<dbReference type="InterPro" id="IPR006094">
    <property type="entry name" value="Oxid_FAD_bind_N"/>
</dbReference>
<dbReference type="Gene3D" id="3.30.465.10">
    <property type="match status" value="1"/>
</dbReference>
<keyword evidence="9 26" id="KW-0812">Transmembrane</keyword>
<evidence type="ECO:0000256" key="26">
    <source>
        <dbReference type="SAM" id="Phobius"/>
    </source>
</evidence>
<proteinExistence type="predicted"/>
<evidence type="ECO:0000256" key="5">
    <source>
        <dbReference type="ARBA" id="ARBA00019086"/>
    </source>
</evidence>
<evidence type="ECO:0000256" key="9">
    <source>
        <dbReference type="ARBA" id="ARBA00022692"/>
    </source>
</evidence>
<dbReference type="InterPro" id="IPR036318">
    <property type="entry name" value="FAD-bd_PCMH-like_sf"/>
</dbReference>
<dbReference type="Proteomes" id="UP000030762">
    <property type="component" value="Unassembled WGS sequence"/>
</dbReference>
<sequence length="515" mass="58923">MKHATSKPAAAASPETPASTSWTAHVLIHYRWVFVCFFLLPLSFLYDVAYFVRSRVIFYLNSAPHQHKSRVAIVQRQVRQWIATGRAMPMCTARPGWQNISYRRGKYKKTHFNVKVDMMDILEVNTSTKTVRVEPLVTMGQLSATLNPLGWTLPIMPELDDLTVGGLVMGTGIETSSHRHGLFQHICKSYELVLADGSVVTCSKESNADLFYAVPWSYGTLGLLTAVEIEIIPCLPYVKIEYTPVTSLDEACRVFEQKSKSVDHHFVEALMFSLETGVVMTGSMTASYEPTKLNAIGTWHKPWFFKHVEGILAKKRAVTEYIPLRDYYHRHSRSIFWELQDIIPFGNNIVFRYLLGWLVPPKVSLLKLTQGNAIKQLYDNHHFIQDMLVPLSTLEPSLRCFHDNVQIYPLWLCPFKLPKEPGMLQTNSQDELFVDIGAYGVPQVDHFRPIETTRRVEEFVRGVSGFQMLYADSYMTEPEFEAMFDHTLYKKMRVELQCDGAFPTVYGKVARAVRD</sequence>
<keyword evidence="19" id="KW-1207">Sterol metabolism</keyword>
<evidence type="ECO:0000256" key="6">
    <source>
        <dbReference type="ARBA" id="ARBA00022516"/>
    </source>
</evidence>
<evidence type="ECO:0000313" key="28">
    <source>
        <dbReference type="EMBL" id="EQC40607.1"/>
    </source>
</evidence>
<dbReference type="PROSITE" id="PS51387">
    <property type="entry name" value="FAD_PCMH"/>
    <property type="match status" value="1"/>
</dbReference>
<dbReference type="FunFam" id="3.30.465.10:FF:000032">
    <property type="entry name" value="Delta(24)-sterol reductase"/>
    <property type="match status" value="1"/>
</dbReference>
<comment type="subcellular location">
    <subcellularLocation>
        <location evidence="3">Endoplasmic reticulum membrane</location>
        <topology evidence="3">Single-pass membrane protein</topology>
    </subcellularLocation>
    <subcellularLocation>
        <location evidence="2">Golgi apparatus membrane</location>
        <topology evidence="2">Single-pass membrane protein</topology>
    </subcellularLocation>
</comment>
<keyword evidence="29" id="KW-1185">Reference proteome</keyword>
<feature type="transmembrane region" description="Helical" evidence="26">
    <location>
        <begin position="32"/>
        <end position="52"/>
    </location>
</feature>
<evidence type="ECO:0000256" key="3">
    <source>
        <dbReference type="ARBA" id="ARBA00004389"/>
    </source>
</evidence>
<evidence type="ECO:0000256" key="23">
    <source>
        <dbReference type="ARBA" id="ARBA00056986"/>
    </source>
</evidence>
<keyword evidence="15" id="KW-0560">Oxidoreductase</keyword>
<dbReference type="GO" id="GO:0050614">
    <property type="term" value="F:Delta24-sterol reductase activity"/>
    <property type="evidence" value="ECO:0007669"/>
    <property type="project" value="UniProtKB-EC"/>
</dbReference>
<evidence type="ECO:0000256" key="16">
    <source>
        <dbReference type="ARBA" id="ARBA00023034"/>
    </source>
</evidence>
<keyword evidence="14 26" id="KW-1133">Transmembrane helix</keyword>
<evidence type="ECO:0000256" key="12">
    <source>
        <dbReference type="ARBA" id="ARBA00022827"/>
    </source>
</evidence>
<dbReference type="GO" id="GO:0071949">
    <property type="term" value="F:FAD binding"/>
    <property type="evidence" value="ECO:0007669"/>
    <property type="project" value="InterPro"/>
</dbReference>
<accession>T0SCN5</accession>
<dbReference type="PANTHER" id="PTHR10801:SF0">
    <property type="entry name" value="DELTA(24)-STEROL REDUCTASE"/>
    <property type="match status" value="1"/>
</dbReference>
<evidence type="ECO:0000256" key="1">
    <source>
        <dbReference type="ARBA" id="ARBA00001974"/>
    </source>
</evidence>
<dbReference type="EMBL" id="JH767136">
    <property type="protein sequence ID" value="EQC40607.1"/>
    <property type="molecule type" value="Genomic_DNA"/>
</dbReference>
<comment type="cofactor">
    <cofactor evidence="1">
        <name>FAD</name>
        <dbReference type="ChEBI" id="CHEBI:57692"/>
    </cofactor>
</comment>
<dbReference type="OrthoDB" id="415825at2759"/>
<keyword evidence="12" id="KW-0274">FAD</keyword>
<keyword evidence="18 26" id="KW-0472">Membrane</keyword>
<keyword evidence="11" id="KW-0256">Endoplasmic reticulum</keyword>
<feature type="non-terminal residue" evidence="28">
    <location>
        <position position="1"/>
    </location>
</feature>
<dbReference type="InParanoid" id="T0SCN5"/>
<evidence type="ECO:0000256" key="17">
    <source>
        <dbReference type="ARBA" id="ARBA00023098"/>
    </source>
</evidence>
<protein>
    <recommendedName>
        <fullName evidence="5">Delta(24)-sterol reductase</fullName>
        <ecNumber evidence="4">1.3.1.72</ecNumber>
    </recommendedName>
    <alternativeName>
        <fullName evidence="24">24-dehydrocholesterol reductase</fullName>
    </alternativeName>
    <alternativeName>
        <fullName evidence="25">3-beta-hydroxysterol Delta-24-reductase</fullName>
    </alternativeName>
</protein>
<evidence type="ECO:0000256" key="22">
    <source>
        <dbReference type="ARBA" id="ARBA00052927"/>
    </source>
</evidence>
<dbReference type="SUPFAM" id="SSF56176">
    <property type="entry name" value="FAD-binding/transporter-associated domain-like"/>
    <property type="match status" value="1"/>
</dbReference>
<evidence type="ECO:0000256" key="2">
    <source>
        <dbReference type="ARBA" id="ARBA00004194"/>
    </source>
</evidence>
<evidence type="ECO:0000256" key="15">
    <source>
        <dbReference type="ARBA" id="ARBA00023002"/>
    </source>
</evidence>
<evidence type="ECO:0000256" key="24">
    <source>
        <dbReference type="ARBA" id="ARBA00078485"/>
    </source>
</evidence>
<dbReference type="RefSeq" id="XP_008606306.1">
    <property type="nucleotide sequence ID" value="XM_008608084.1"/>
</dbReference>
<dbReference type="GO" id="GO:0000139">
    <property type="term" value="C:Golgi membrane"/>
    <property type="evidence" value="ECO:0007669"/>
    <property type="project" value="UniProtKB-SubCell"/>
</dbReference>
<keyword evidence="16" id="KW-0333">Golgi apparatus</keyword>
<keyword evidence="13" id="KW-0521">NADP</keyword>
<dbReference type="GO" id="GO:0008203">
    <property type="term" value="P:cholesterol metabolic process"/>
    <property type="evidence" value="ECO:0007669"/>
    <property type="project" value="UniProtKB-KW"/>
</dbReference>
<evidence type="ECO:0000256" key="19">
    <source>
        <dbReference type="ARBA" id="ARBA00023166"/>
    </source>
</evidence>
<evidence type="ECO:0000256" key="4">
    <source>
        <dbReference type="ARBA" id="ARBA00012405"/>
    </source>
</evidence>
<comment type="function">
    <text evidence="23">Catalyzes the reduction of the delta-24 double bond of sterol intermediates during cholesterol biosynthesis. In addition to its cholesterol-synthesizing activity, can protect cells from oxidative stress by reducing caspase 3 activity during apoptosis induced by oxidative stress. Also protects against amyloid-beta peptide-induced apoptosis.</text>
</comment>
<dbReference type="eggNOG" id="KOG1262">
    <property type="taxonomic scope" value="Eukaryota"/>
</dbReference>
<evidence type="ECO:0000256" key="8">
    <source>
        <dbReference type="ARBA" id="ARBA00022630"/>
    </source>
</evidence>
<evidence type="ECO:0000256" key="11">
    <source>
        <dbReference type="ARBA" id="ARBA00022824"/>
    </source>
</evidence>
<evidence type="ECO:0000313" key="29">
    <source>
        <dbReference type="Proteomes" id="UP000030762"/>
    </source>
</evidence>
<evidence type="ECO:0000256" key="25">
    <source>
        <dbReference type="ARBA" id="ARBA00080612"/>
    </source>
</evidence>
<dbReference type="STRING" id="1156394.T0SCN5"/>
<dbReference type="VEuPathDB" id="FungiDB:SDRG_02493"/>
<dbReference type="PANTHER" id="PTHR10801">
    <property type="entry name" value="24-DEHYDROCHOLESTEROL REDUCTASE"/>
    <property type="match status" value="1"/>
</dbReference>
<keyword evidence="20" id="KW-0753">Steroid metabolism</keyword>
<dbReference type="GeneID" id="19943220"/>
<reference evidence="28 29" key="1">
    <citation type="submission" date="2012-04" db="EMBL/GenBank/DDBJ databases">
        <title>The Genome Sequence of Saprolegnia declina VS20.</title>
        <authorList>
            <consortium name="The Broad Institute Genome Sequencing Platform"/>
            <person name="Russ C."/>
            <person name="Nusbaum C."/>
            <person name="Tyler B."/>
            <person name="van West P."/>
            <person name="Dieguez-Uribeondo J."/>
            <person name="de Bruijn I."/>
            <person name="Tripathy S."/>
            <person name="Jiang R."/>
            <person name="Young S.K."/>
            <person name="Zeng Q."/>
            <person name="Gargeya S."/>
            <person name="Fitzgerald M."/>
            <person name="Haas B."/>
            <person name="Abouelleil A."/>
            <person name="Alvarado L."/>
            <person name="Arachchi H.M."/>
            <person name="Berlin A."/>
            <person name="Chapman S.B."/>
            <person name="Goldberg J."/>
            <person name="Griggs A."/>
            <person name="Gujja S."/>
            <person name="Hansen M."/>
            <person name="Howarth C."/>
            <person name="Imamovic A."/>
            <person name="Larimer J."/>
            <person name="McCowen C."/>
            <person name="Montmayeur A."/>
            <person name="Murphy C."/>
            <person name="Neiman D."/>
            <person name="Pearson M."/>
            <person name="Priest M."/>
            <person name="Roberts A."/>
            <person name="Saif S."/>
            <person name="Shea T."/>
            <person name="Sisk P."/>
            <person name="Sykes S."/>
            <person name="Wortman J."/>
            <person name="Nusbaum C."/>
            <person name="Birren B."/>
        </authorList>
    </citation>
    <scope>NUCLEOTIDE SEQUENCE [LARGE SCALE GENOMIC DNA]</scope>
    <source>
        <strain evidence="28 29">VS20</strain>
    </source>
</reference>
<evidence type="ECO:0000256" key="18">
    <source>
        <dbReference type="ARBA" id="ARBA00023136"/>
    </source>
</evidence>
<evidence type="ECO:0000256" key="7">
    <source>
        <dbReference type="ARBA" id="ARBA00022548"/>
    </source>
</evidence>
<keyword evidence="17" id="KW-0443">Lipid metabolism</keyword>
<dbReference type="OMA" id="WVGRSAF"/>